<keyword evidence="2 3" id="KW-0802">TPR repeat</keyword>
<comment type="caution">
    <text evidence="5">The sequence shown here is derived from an EMBL/GenBank/DDBJ whole genome shotgun (WGS) entry which is preliminary data.</text>
</comment>
<dbReference type="Gene3D" id="1.25.40.10">
    <property type="entry name" value="Tetratricopeptide repeat domain"/>
    <property type="match status" value="2"/>
</dbReference>
<evidence type="ECO:0000256" key="2">
    <source>
        <dbReference type="ARBA" id="ARBA00022803"/>
    </source>
</evidence>
<proteinExistence type="predicted"/>
<keyword evidence="6" id="KW-1185">Reference proteome</keyword>
<dbReference type="EMBL" id="JACHHG010000021">
    <property type="protein sequence ID" value="MBB6100081.1"/>
    <property type="molecule type" value="Genomic_DNA"/>
</dbReference>
<accession>A0A841I2N9</accession>
<dbReference type="SUPFAM" id="SSF48452">
    <property type="entry name" value="TPR-like"/>
    <property type="match status" value="1"/>
</dbReference>
<evidence type="ECO:0000256" key="1">
    <source>
        <dbReference type="ARBA" id="ARBA00022737"/>
    </source>
</evidence>
<dbReference type="Pfam" id="PF07719">
    <property type="entry name" value="TPR_2"/>
    <property type="match status" value="1"/>
</dbReference>
<gene>
    <name evidence="5" type="ORF">HNR42_003546</name>
</gene>
<feature type="repeat" description="TPR" evidence="3">
    <location>
        <begin position="197"/>
        <end position="230"/>
    </location>
</feature>
<dbReference type="RefSeq" id="WP_183988818.1">
    <property type="nucleotide sequence ID" value="NZ_JACHHG010000021.1"/>
</dbReference>
<evidence type="ECO:0000313" key="6">
    <source>
        <dbReference type="Proteomes" id="UP000569951"/>
    </source>
</evidence>
<dbReference type="InterPro" id="IPR011990">
    <property type="entry name" value="TPR-like_helical_dom_sf"/>
</dbReference>
<keyword evidence="4" id="KW-0732">Signal</keyword>
<dbReference type="InterPro" id="IPR013105">
    <property type="entry name" value="TPR_2"/>
</dbReference>
<protein>
    <submittedName>
        <fullName evidence="5">Flp pilus assembly protein TadD</fullName>
    </submittedName>
</protein>
<dbReference type="AlphaFoldDB" id="A0A841I2N9"/>
<keyword evidence="1" id="KW-0677">Repeat</keyword>
<dbReference type="InterPro" id="IPR019734">
    <property type="entry name" value="TPR_rpt"/>
</dbReference>
<name>A0A841I2N9_9DEIO</name>
<sequence length="241" mass="26856">MKSLLPALLLSLPALAQTALPDDLQFPRTLVEEGNTALAKLRLNDYLKRHPGHRSATLLLARAYLLEGEPERAQAQLQTLGSPRNDPEYSWVAGLVSAELGKNELALAQLRIAAIQGDDYRYAMDWGELAWRLGRLDLATQAYGRAQQLAPEEPWPRLNAAMIAYAQERYPQAIMALRAAAAELDRQKMPASHPAYPELYFWLGQSLEASGDRAAARSAYLEALRYDPNYSSARRALEALR</sequence>
<evidence type="ECO:0000313" key="5">
    <source>
        <dbReference type="EMBL" id="MBB6100081.1"/>
    </source>
</evidence>
<feature type="chain" id="PRO_5033050519" evidence="4">
    <location>
        <begin position="17"/>
        <end position="241"/>
    </location>
</feature>
<dbReference type="PROSITE" id="PS50005">
    <property type="entry name" value="TPR"/>
    <property type="match status" value="1"/>
</dbReference>
<reference evidence="5 6" key="1">
    <citation type="submission" date="2020-08" db="EMBL/GenBank/DDBJ databases">
        <title>Genomic Encyclopedia of Type Strains, Phase IV (KMG-IV): sequencing the most valuable type-strain genomes for metagenomic binning, comparative biology and taxonomic classification.</title>
        <authorList>
            <person name="Goeker M."/>
        </authorList>
    </citation>
    <scope>NUCLEOTIDE SEQUENCE [LARGE SCALE GENOMIC DNA]</scope>
    <source>
        <strain evidence="5 6">DSM 21458</strain>
    </source>
</reference>
<dbReference type="Pfam" id="PF13432">
    <property type="entry name" value="TPR_16"/>
    <property type="match status" value="1"/>
</dbReference>
<feature type="signal peptide" evidence="4">
    <location>
        <begin position="1"/>
        <end position="16"/>
    </location>
</feature>
<evidence type="ECO:0000256" key="3">
    <source>
        <dbReference type="PROSITE-ProRule" id="PRU00339"/>
    </source>
</evidence>
<organism evidence="5 6">
    <name type="scientific">Deinobacterium chartae</name>
    <dbReference type="NCBI Taxonomy" id="521158"/>
    <lineage>
        <taxon>Bacteria</taxon>
        <taxon>Thermotogati</taxon>
        <taxon>Deinococcota</taxon>
        <taxon>Deinococci</taxon>
        <taxon>Deinococcales</taxon>
        <taxon>Deinococcaceae</taxon>
        <taxon>Deinobacterium</taxon>
    </lineage>
</organism>
<dbReference type="SMART" id="SM00028">
    <property type="entry name" value="TPR"/>
    <property type="match status" value="3"/>
</dbReference>
<dbReference type="Pfam" id="PF14559">
    <property type="entry name" value="TPR_19"/>
    <property type="match status" value="1"/>
</dbReference>
<evidence type="ECO:0000256" key="4">
    <source>
        <dbReference type="SAM" id="SignalP"/>
    </source>
</evidence>
<dbReference type="Proteomes" id="UP000569951">
    <property type="component" value="Unassembled WGS sequence"/>
</dbReference>